<organism evidence="2 3">
    <name type="scientific">Reticulibacter mediterranei</name>
    <dbReference type="NCBI Taxonomy" id="2778369"/>
    <lineage>
        <taxon>Bacteria</taxon>
        <taxon>Bacillati</taxon>
        <taxon>Chloroflexota</taxon>
        <taxon>Ktedonobacteria</taxon>
        <taxon>Ktedonobacterales</taxon>
        <taxon>Reticulibacteraceae</taxon>
        <taxon>Reticulibacter</taxon>
    </lineage>
</organism>
<keyword evidence="3" id="KW-1185">Reference proteome</keyword>
<protein>
    <recommendedName>
        <fullName evidence="1">DJ-1/PfpI domain-containing protein</fullName>
    </recommendedName>
</protein>
<dbReference type="InterPro" id="IPR052158">
    <property type="entry name" value="INH-QAR"/>
</dbReference>
<gene>
    <name evidence="2" type="ORF">KSF_001680</name>
</gene>
<dbReference type="InterPro" id="IPR029062">
    <property type="entry name" value="Class_I_gatase-like"/>
</dbReference>
<evidence type="ECO:0000313" key="2">
    <source>
        <dbReference type="EMBL" id="GHO90120.1"/>
    </source>
</evidence>
<sequence length="161" mass="17190">MHLSEVLHPDIFLIPGGNAGTLAAAQNEQIVTWVREAHKTSRWSTSVCTGAFVLGAAGVLEGKRATTYWSSGPHLQHQWGATFVAECYVQDGKILTAAGVSAGIDMALFLASQLTDEETAQAIQLALEYDPQPPFDPGAPQKASPSIVARALHLLQSGKRR</sequence>
<dbReference type="Proteomes" id="UP000597444">
    <property type="component" value="Unassembled WGS sequence"/>
</dbReference>
<dbReference type="GO" id="GO:0006355">
    <property type="term" value="P:regulation of DNA-templated transcription"/>
    <property type="evidence" value="ECO:0007669"/>
    <property type="project" value="TreeGrafter"/>
</dbReference>
<accession>A0A8J3IG57</accession>
<dbReference type="PANTHER" id="PTHR43130:SF2">
    <property type="entry name" value="DJ-1_PFPI DOMAIN-CONTAINING PROTEIN"/>
    <property type="match status" value="1"/>
</dbReference>
<dbReference type="AlphaFoldDB" id="A0A8J3IG57"/>
<dbReference type="InterPro" id="IPR002818">
    <property type="entry name" value="DJ-1/PfpI"/>
</dbReference>
<dbReference type="Pfam" id="PF01965">
    <property type="entry name" value="DJ-1_PfpI"/>
    <property type="match status" value="1"/>
</dbReference>
<dbReference type="PANTHER" id="PTHR43130">
    <property type="entry name" value="ARAC-FAMILY TRANSCRIPTIONAL REGULATOR"/>
    <property type="match status" value="1"/>
</dbReference>
<dbReference type="EMBL" id="BNJK01000001">
    <property type="protein sequence ID" value="GHO90120.1"/>
    <property type="molecule type" value="Genomic_DNA"/>
</dbReference>
<reference evidence="2" key="1">
    <citation type="submission" date="2020-10" db="EMBL/GenBank/DDBJ databases">
        <title>Taxonomic study of unclassified bacteria belonging to the class Ktedonobacteria.</title>
        <authorList>
            <person name="Yabe S."/>
            <person name="Wang C.M."/>
            <person name="Zheng Y."/>
            <person name="Sakai Y."/>
            <person name="Cavaletti L."/>
            <person name="Monciardini P."/>
            <person name="Donadio S."/>
        </authorList>
    </citation>
    <scope>NUCLEOTIDE SEQUENCE</scope>
    <source>
        <strain evidence="2">ID150040</strain>
    </source>
</reference>
<dbReference type="RefSeq" id="WP_220201117.1">
    <property type="nucleotide sequence ID" value="NZ_BNJK01000001.1"/>
</dbReference>
<evidence type="ECO:0000313" key="3">
    <source>
        <dbReference type="Proteomes" id="UP000597444"/>
    </source>
</evidence>
<name>A0A8J3IG57_9CHLR</name>
<proteinExistence type="predicted"/>
<feature type="domain" description="DJ-1/PfpI" evidence="1">
    <location>
        <begin position="9"/>
        <end position="110"/>
    </location>
</feature>
<dbReference type="CDD" id="cd03139">
    <property type="entry name" value="GATase1_PfpI_2"/>
    <property type="match status" value="1"/>
</dbReference>
<dbReference type="SUPFAM" id="SSF52317">
    <property type="entry name" value="Class I glutamine amidotransferase-like"/>
    <property type="match status" value="1"/>
</dbReference>
<comment type="caution">
    <text evidence="2">The sequence shown here is derived from an EMBL/GenBank/DDBJ whole genome shotgun (WGS) entry which is preliminary data.</text>
</comment>
<evidence type="ECO:0000259" key="1">
    <source>
        <dbReference type="Pfam" id="PF01965"/>
    </source>
</evidence>
<dbReference type="Gene3D" id="3.40.50.880">
    <property type="match status" value="1"/>
</dbReference>